<reference evidence="2" key="1">
    <citation type="submission" date="2023-06" db="EMBL/GenBank/DDBJ databases">
        <authorList>
            <person name="Delattre M."/>
        </authorList>
    </citation>
    <scope>NUCLEOTIDE SEQUENCE</scope>
    <source>
        <strain evidence="2">AF72</strain>
    </source>
</reference>
<dbReference type="AlphaFoldDB" id="A0AA36DF97"/>
<sequence>MSEVSALFAKRKDKQKKPKVVSIDAVAEVLVRHANKTEFEAFAEVEDSRPNVDAPPLRPGVDTEWIDEFEDDCGRLEGLGIKDMGAEISEKEEEMFPTIGAAVEMEKQHKDDKKNPWTSVEQPPASGGRYVPPSRRGDDDADFAATRRAEKEDAIAAARAMTRTPTPSAPRPGPAVDSKPSAPPAQVDAKPEKKAEATPEETKPAAAPTKPKYVPPHLR</sequence>
<evidence type="ECO:0000313" key="2">
    <source>
        <dbReference type="EMBL" id="CAJ0586157.1"/>
    </source>
</evidence>
<feature type="compositionally biased region" description="Basic and acidic residues" evidence="1">
    <location>
        <begin position="104"/>
        <end position="115"/>
    </location>
</feature>
<keyword evidence="3" id="KW-1185">Reference proteome</keyword>
<evidence type="ECO:0000256" key="1">
    <source>
        <dbReference type="SAM" id="MobiDB-lite"/>
    </source>
</evidence>
<comment type="caution">
    <text evidence="2">The sequence shown here is derived from an EMBL/GenBank/DDBJ whole genome shotgun (WGS) entry which is preliminary data.</text>
</comment>
<proteinExistence type="predicted"/>
<evidence type="ECO:0000313" key="3">
    <source>
        <dbReference type="Proteomes" id="UP001177023"/>
    </source>
</evidence>
<organism evidence="2 3">
    <name type="scientific">Mesorhabditis spiculigera</name>
    <dbReference type="NCBI Taxonomy" id="96644"/>
    <lineage>
        <taxon>Eukaryota</taxon>
        <taxon>Metazoa</taxon>
        <taxon>Ecdysozoa</taxon>
        <taxon>Nematoda</taxon>
        <taxon>Chromadorea</taxon>
        <taxon>Rhabditida</taxon>
        <taxon>Rhabditina</taxon>
        <taxon>Rhabditomorpha</taxon>
        <taxon>Rhabditoidea</taxon>
        <taxon>Rhabditidae</taxon>
        <taxon>Mesorhabditinae</taxon>
        <taxon>Mesorhabditis</taxon>
    </lineage>
</organism>
<feature type="region of interest" description="Disordered" evidence="1">
    <location>
        <begin position="102"/>
        <end position="219"/>
    </location>
</feature>
<dbReference type="Proteomes" id="UP001177023">
    <property type="component" value="Unassembled WGS sequence"/>
</dbReference>
<feature type="non-terminal residue" evidence="2">
    <location>
        <position position="219"/>
    </location>
</feature>
<gene>
    <name evidence="2" type="ORF">MSPICULIGERA_LOCUS24164</name>
</gene>
<protein>
    <submittedName>
        <fullName evidence="2">Uncharacterized protein</fullName>
    </submittedName>
</protein>
<feature type="compositionally biased region" description="Low complexity" evidence="1">
    <location>
        <begin position="155"/>
        <end position="166"/>
    </location>
</feature>
<accession>A0AA36DF97</accession>
<feature type="compositionally biased region" description="Basic and acidic residues" evidence="1">
    <location>
        <begin position="145"/>
        <end position="154"/>
    </location>
</feature>
<name>A0AA36DF97_9BILA</name>
<feature type="compositionally biased region" description="Basic and acidic residues" evidence="1">
    <location>
        <begin position="189"/>
        <end position="203"/>
    </location>
</feature>
<dbReference type="EMBL" id="CATQJA010002707">
    <property type="protein sequence ID" value="CAJ0586157.1"/>
    <property type="molecule type" value="Genomic_DNA"/>
</dbReference>